<gene>
    <name evidence="10" type="ORF">BG258_08750</name>
</gene>
<dbReference type="InterPro" id="IPR046953">
    <property type="entry name" value="Spore_GerAC-like_C"/>
</dbReference>
<dbReference type="PROSITE" id="PS51257">
    <property type="entry name" value="PROKAR_LIPOPROTEIN"/>
    <property type="match status" value="1"/>
</dbReference>
<dbReference type="NCBIfam" id="TIGR02887">
    <property type="entry name" value="spore_ger_x_C"/>
    <property type="match status" value="1"/>
</dbReference>
<evidence type="ECO:0000259" key="9">
    <source>
        <dbReference type="Pfam" id="PF25198"/>
    </source>
</evidence>
<keyword evidence="7" id="KW-0449">Lipoprotein</keyword>
<dbReference type="AlphaFoldDB" id="A0A1E4R687"/>
<comment type="caution">
    <text evidence="10">The sequence shown here is derived from an EMBL/GenBank/DDBJ whole genome shotgun (WGS) entry which is preliminary data.</text>
</comment>
<dbReference type="OrthoDB" id="2380468at2"/>
<dbReference type="EMBL" id="MECQ01000001">
    <property type="protein sequence ID" value="ODV55985.1"/>
    <property type="molecule type" value="Genomic_DNA"/>
</dbReference>
<dbReference type="InterPro" id="IPR057336">
    <property type="entry name" value="GerAC_N"/>
</dbReference>
<keyword evidence="6" id="KW-0564">Palmitate</keyword>
<proteinExistence type="inferred from homology"/>
<dbReference type="PANTHER" id="PTHR35789:SF1">
    <property type="entry name" value="SPORE GERMINATION PROTEIN B3"/>
    <property type="match status" value="1"/>
</dbReference>
<dbReference type="RefSeq" id="WP_069481010.1">
    <property type="nucleotide sequence ID" value="NZ_KV766182.1"/>
</dbReference>
<keyword evidence="4" id="KW-0732">Signal</keyword>
<dbReference type="GO" id="GO:0009847">
    <property type="term" value="P:spore germination"/>
    <property type="evidence" value="ECO:0007669"/>
    <property type="project" value="InterPro"/>
</dbReference>
<protein>
    <submittedName>
        <fullName evidence="10">Spore gernimation protein</fullName>
    </submittedName>
</protein>
<name>A0A1E4R687_9BACI</name>
<dbReference type="InterPro" id="IPR038501">
    <property type="entry name" value="Spore_GerAC_C_sf"/>
</dbReference>
<organism evidence="10 11">
    <name type="scientific">Lysinibacillus fusiformis</name>
    <dbReference type="NCBI Taxonomy" id="28031"/>
    <lineage>
        <taxon>Bacteria</taxon>
        <taxon>Bacillati</taxon>
        <taxon>Bacillota</taxon>
        <taxon>Bacilli</taxon>
        <taxon>Bacillales</taxon>
        <taxon>Bacillaceae</taxon>
        <taxon>Lysinibacillus</taxon>
    </lineage>
</organism>
<keyword evidence="3" id="KW-0309">Germination</keyword>
<evidence type="ECO:0000256" key="2">
    <source>
        <dbReference type="ARBA" id="ARBA00007886"/>
    </source>
</evidence>
<reference evidence="10 11" key="1">
    <citation type="submission" date="2016-09" db="EMBL/GenBank/DDBJ databases">
        <title>Draft genome sequence of the soil isolate, Lysinibacillus fusiformis M5, a potential hypoxanthine producer.</title>
        <authorList>
            <person name="Gallegos-Monterrosa R."/>
            <person name="Maroti G."/>
            <person name="Balint B."/>
            <person name="Kovacs A.T."/>
        </authorList>
    </citation>
    <scope>NUCLEOTIDE SEQUENCE [LARGE SCALE GENOMIC DNA]</scope>
    <source>
        <strain evidence="10 11">M5</strain>
    </source>
</reference>
<evidence type="ECO:0000256" key="7">
    <source>
        <dbReference type="ARBA" id="ARBA00023288"/>
    </source>
</evidence>
<dbReference type="InterPro" id="IPR008844">
    <property type="entry name" value="Spore_GerAC-like"/>
</dbReference>
<dbReference type="Proteomes" id="UP000094784">
    <property type="component" value="Unassembled WGS sequence"/>
</dbReference>
<dbReference type="GO" id="GO:0016020">
    <property type="term" value="C:membrane"/>
    <property type="evidence" value="ECO:0007669"/>
    <property type="project" value="UniProtKB-SubCell"/>
</dbReference>
<evidence type="ECO:0000256" key="3">
    <source>
        <dbReference type="ARBA" id="ARBA00022544"/>
    </source>
</evidence>
<dbReference type="Pfam" id="PF05504">
    <property type="entry name" value="Spore_GerAC"/>
    <property type="match status" value="1"/>
</dbReference>
<comment type="similarity">
    <text evidence="2">Belongs to the GerABKC lipoprotein family.</text>
</comment>
<evidence type="ECO:0000313" key="10">
    <source>
        <dbReference type="EMBL" id="ODV55985.1"/>
    </source>
</evidence>
<evidence type="ECO:0000256" key="4">
    <source>
        <dbReference type="ARBA" id="ARBA00022729"/>
    </source>
</evidence>
<feature type="domain" description="Spore germination protein N-terminal" evidence="9">
    <location>
        <begin position="24"/>
        <end position="199"/>
    </location>
</feature>
<accession>A0A1E4R687</accession>
<dbReference type="Gene3D" id="3.30.300.210">
    <property type="entry name" value="Nutrient germinant receptor protein C, domain 3"/>
    <property type="match status" value="1"/>
</dbReference>
<evidence type="ECO:0000313" key="11">
    <source>
        <dbReference type="Proteomes" id="UP000094784"/>
    </source>
</evidence>
<evidence type="ECO:0000256" key="5">
    <source>
        <dbReference type="ARBA" id="ARBA00023136"/>
    </source>
</evidence>
<sequence>MSQKNIILVILMLTTTLLLSGCWDVTEPQRMYYVQGVGVDFKDNEYIAYIQLMNFANVAKTEQSNPQAAPTEVGKATGKTIEEAIYKLYRSMDQEVFWGHMTFLLFSEKAMESEHAIPIIDTFLRFRETRYHIWVYCTQDPIEEVLLVSPILEKSPTATKLSNPKNTSKQESFVEPVNLRQLVIGLNEPNHEMKVPFISINQDWETAKESRTETVFAGVGILSKNSFKGFIKGKTARGIEWMNDATKQGEITIKLDNTEERDYLTVDIKKLDVNVKPIVQNNQVKFEVYLKFNTILNGFKGKVTPSQVRKKVESEVKKEIMATFEAGLNIDADVYRLSEYLYRDNVKVWKKIQKDGKIPLTKESISKIDIHINKVSPGRKSFEETITE</sequence>
<dbReference type="Pfam" id="PF25198">
    <property type="entry name" value="Spore_GerAC_N"/>
    <property type="match status" value="1"/>
</dbReference>
<feature type="domain" description="Spore germination GerAC-like C-terminal" evidence="8">
    <location>
        <begin position="218"/>
        <end position="355"/>
    </location>
</feature>
<dbReference type="PANTHER" id="PTHR35789">
    <property type="entry name" value="SPORE GERMINATION PROTEIN B3"/>
    <property type="match status" value="1"/>
</dbReference>
<comment type="subcellular location">
    <subcellularLocation>
        <location evidence="1">Membrane</location>
        <topology evidence="1">Lipid-anchor</topology>
    </subcellularLocation>
</comment>
<evidence type="ECO:0000256" key="6">
    <source>
        <dbReference type="ARBA" id="ARBA00023139"/>
    </source>
</evidence>
<evidence type="ECO:0000256" key="1">
    <source>
        <dbReference type="ARBA" id="ARBA00004635"/>
    </source>
</evidence>
<keyword evidence="5" id="KW-0472">Membrane</keyword>
<evidence type="ECO:0000259" key="8">
    <source>
        <dbReference type="Pfam" id="PF05504"/>
    </source>
</evidence>